<dbReference type="InParanoid" id="A0A218YW91"/>
<dbReference type="GO" id="GO:0031491">
    <property type="term" value="F:nucleosome binding"/>
    <property type="evidence" value="ECO:0007669"/>
    <property type="project" value="TreeGrafter"/>
</dbReference>
<protein>
    <recommendedName>
        <fullName evidence="4">Histone transcription regulator 3 homolog</fullName>
    </recommendedName>
</protein>
<evidence type="ECO:0000256" key="6">
    <source>
        <dbReference type="SAM" id="MobiDB-lite"/>
    </source>
</evidence>
<organism evidence="7 8">
    <name type="scientific">Diplocarpon coronariae</name>
    <dbReference type="NCBI Taxonomy" id="2795749"/>
    <lineage>
        <taxon>Eukaryota</taxon>
        <taxon>Fungi</taxon>
        <taxon>Dikarya</taxon>
        <taxon>Ascomycota</taxon>
        <taxon>Pezizomycotina</taxon>
        <taxon>Leotiomycetes</taxon>
        <taxon>Helotiales</taxon>
        <taxon>Drepanopezizaceae</taxon>
        <taxon>Diplocarpon</taxon>
    </lineage>
</organism>
<evidence type="ECO:0000256" key="2">
    <source>
        <dbReference type="ARBA" id="ARBA00004123"/>
    </source>
</evidence>
<gene>
    <name evidence="7" type="ORF">B2J93_8778</name>
</gene>
<reference evidence="7 8" key="1">
    <citation type="submission" date="2017-04" db="EMBL/GenBank/DDBJ databases">
        <title>Draft genome sequence of Marssonina coronaria NL1: causal agent of apple blotch.</title>
        <authorList>
            <person name="Cheng Q."/>
        </authorList>
    </citation>
    <scope>NUCLEOTIDE SEQUENCE [LARGE SCALE GENOMIC DNA]</scope>
    <source>
        <strain evidence="7 8">NL1</strain>
    </source>
</reference>
<keyword evidence="8" id="KW-1185">Reference proteome</keyword>
<dbReference type="GO" id="GO:0000417">
    <property type="term" value="C:HIR complex"/>
    <property type="evidence" value="ECO:0007669"/>
    <property type="project" value="TreeGrafter"/>
</dbReference>
<name>A0A218YW91_9HELO</name>
<dbReference type="PANTHER" id="PTHR15502">
    <property type="entry name" value="CALCINEURIN-BINDING PROTEIN CABIN 1-RELATED"/>
    <property type="match status" value="1"/>
</dbReference>
<comment type="caution">
    <text evidence="7">The sequence shown here is derived from an EMBL/GenBank/DDBJ whole genome shotgun (WGS) entry which is preliminary data.</text>
</comment>
<dbReference type="FunCoup" id="A0A218YW91">
    <property type="interactions" value="124"/>
</dbReference>
<dbReference type="EMBL" id="MZNU01000361">
    <property type="protein sequence ID" value="OWO99381.1"/>
    <property type="molecule type" value="Genomic_DNA"/>
</dbReference>
<feature type="compositionally biased region" description="Acidic residues" evidence="6">
    <location>
        <begin position="1859"/>
        <end position="1875"/>
    </location>
</feature>
<dbReference type="OrthoDB" id="77564at2759"/>
<evidence type="ECO:0000256" key="5">
    <source>
        <dbReference type="ARBA" id="ARBA00023242"/>
    </source>
</evidence>
<feature type="region of interest" description="Disordered" evidence="6">
    <location>
        <begin position="350"/>
        <end position="432"/>
    </location>
</feature>
<evidence type="ECO:0000313" key="8">
    <source>
        <dbReference type="Proteomes" id="UP000242519"/>
    </source>
</evidence>
<proteinExistence type="inferred from homology"/>
<dbReference type="PANTHER" id="PTHR15502:SF7">
    <property type="entry name" value="CALCINEURIN-BINDING PROTEIN CABIN-1"/>
    <property type="match status" value="1"/>
</dbReference>
<comment type="subcellular location">
    <subcellularLocation>
        <location evidence="2">Nucleus</location>
    </subcellularLocation>
</comment>
<dbReference type="GO" id="GO:0005634">
    <property type="term" value="C:nucleus"/>
    <property type="evidence" value="ECO:0007669"/>
    <property type="project" value="UniProtKB-SubCell"/>
</dbReference>
<feature type="compositionally biased region" description="Acidic residues" evidence="6">
    <location>
        <begin position="1891"/>
        <end position="1912"/>
    </location>
</feature>
<comment type="similarity">
    <text evidence="3">Belongs to the HIR3 family.</text>
</comment>
<evidence type="ECO:0000256" key="3">
    <source>
        <dbReference type="ARBA" id="ARBA00007335"/>
    </source>
</evidence>
<accession>A0A218YW91</accession>
<feature type="region of interest" description="Disordered" evidence="6">
    <location>
        <begin position="1791"/>
        <end position="1930"/>
    </location>
</feature>
<dbReference type="InterPro" id="IPR033053">
    <property type="entry name" value="Hir3/CABIN1"/>
</dbReference>
<keyword evidence="5" id="KW-0539">Nucleus</keyword>
<comment type="function">
    <text evidence="1">Has a role in a nucleosome assembly pathway that is required for the integrity of heterochromatin and proper chromosome segregation.</text>
</comment>
<evidence type="ECO:0000256" key="1">
    <source>
        <dbReference type="ARBA" id="ARBA00002687"/>
    </source>
</evidence>
<dbReference type="GO" id="GO:0006325">
    <property type="term" value="P:chromatin organization"/>
    <property type="evidence" value="ECO:0007669"/>
    <property type="project" value="InterPro"/>
</dbReference>
<dbReference type="Proteomes" id="UP000242519">
    <property type="component" value="Unassembled WGS sequence"/>
</dbReference>
<feature type="compositionally biased region" description="Acidic residues" evidence="6">
    <location>
        <begin position="1920"/>
        <end position="1930"/>
    </location>
</feature>
<feature type="compositionally biased region" description="Polar residues" evidence="6">
    <location>
        <begin position="350"/>
        <end position="369"/>
    </location>
</feature>
<dbReference type="STRING" id="503106.A0A218YW91"/>
<sequence length="1930" mass="217051">MSAFTALNIIPDENPEDEIDNTKELQIEEALKLYQIALKLHAQGPDHYSEAAQAYTNLFKSEIFNYPESETEFLRLDKQTDVEFTEASYSLGLDIAAAAAEAAPSTLPQILFLSHKNHGQFILDCVRGSLRHEPLPDHALDYQAKAAIDNFALALASDESDTELWRRAARIGSMLGSRRIARYCLEAAVEVDDDPTVAEVDPMSLEEGFAGEELKQQLVVLGDKTSLSHPVMTPYLKKRLPPFLARAMDPYPFLPDATRSLQVVRSRADGDEADQIRPPYIINPETRSWEALGQKLCDMYLSPEGPAATRILLNLPPAPLQSLPTEGAKFPQQEDASVSAEDQIMKDVGTTQSPAAESTEVAVNTPATSKSDEAHAETATATHLPASEARRSSNATLPTRKRSQSTAGIRETPEDENGTQKRSKRIRNRDTIEGAAVDPATLLAEQLKPFEAADEGLFTFISSLLTKLGVNDLGSLPDLQEALVVSTRDDRDEIVQNTALRDLRDILKTWDDSKASTFVNGNAADILGASVNVANAGLAAFLDQSKAGPRKLPNISLLGEADGLSDFAAKVSEAWMTLNDISWEWLCIVLPTYRSSLWSETVKIMVVRLLTYADPDIFDRIRLEMKHARMDSKLLARWQDFVQTIFELHVDIYSRITNPTSAVPSETRLLTKDRLNRWADLAAGVVQTRQQDQDSEFLSRYLWASVFYATLADDVSREHKVICWTDLQTLLRESEQPTIDLQNNAVMPEISVEAAEREVSRLNTMEFFSKLFQTDCSDPAAIIETLEPVLDPESAREPLEPGSADGVALGDAPSGTPAVLRDMWKFLQSGSTSLRLFLWQRLREAYFSIGYNTKVFSCHLKCIEIIVHDLRTGDYVDSADGPRRNKLLQWLKALDDLLVKALTIALNDASTCFEIIDERHIKSTCAAVAQLSRVLHTAALFDDEVRCGITQLPQNPDYAPHGSFNSFINKLREMQVRTWALQYTMVKEAISQNRELFPTPDNDLADYLARVHYSLGLRKCCKASNKIFLKMMKMEIIRMRNLENWEDYIGQVLYDLYGVCLGVGTYLLDDHGCPTEQLERRTVMQIADQVIRISNRMPMKDLLKNELRGTLERMQTAVGPAKINEQMQHNLRNYTEYLKTSIRPINMYKAWKGQVMVDSLPVTTSESPLADKNWYFLLGMINLTRFRSQKRLGPGTQTDDLRVAATFLRLQLQFSGDFWETWYRLAQCFDHEIEEEVLWSADKINNHRGDLVRLQRSSIHCYIMALSTAFRTADGSFETAEKLSEMYYDFGMRIYSASREPFTMEAFWVDEFEKHMSGPEGMYKKPLHEELTRYRAWNYASRLFKESLRDRPNNWMQVLFISNSFYAANESRSHFMIGKCQWKMFCRACEEWDPKVKATKPAMESVLSSFSNAIKKAPKHNGNSRSEPVLEPHYKLVSVVHKLVLMQAMPAQDAADLLQKQPFAPLKGEAVVIDTPESWDSYILSNLRHLRTIDKQHWNHRMVARVAHILFDDTNPNFEHAVAARNELRESIFTKTMHIQVWKSDAERAGRHCVYMERYVLLMVKLLWLTNDKTSMEALVKRVRKKNHDFHKFDKVWNDCCTTYLRLIRRTANITASMDDVFKSSTHEEFDAFSNRLDEWSADPRMNHPALDALKEAGDLKKLNSGLLKATPIDDLINDAYATLFTQVAKLFPDSTPGPLGTSQIDGAVSESSTVATMRATGPMHLNNLVMDMDSAQIPVPATLAASEPVRPRKPGISRREVLRRAEQTLSKLPDMPRAVLGSNVRAQPDPLLVLSSNDGPVKGRRSGGSTPRVRTPAVPEAGRVETPAQMEEREEAEAEAAKQAQDNESVRGSVHDSADDESDLSDPPDVDDVDGSSLFPGLMGAGADGSDAEDEEEEDDGDVEAPEDEIVEETRDGQGEGDSEAEESL</sequence>
<evidence type="ECO:0000313" key="7">
    <source>
        <dbReference type="EMBL" id="OWO99381.1"/>
    </source>
</evidence>
<evidence type="ECO:0000256" key="4">
    <source>
        <dbReference type="ARBA" id="ARBA00014848"/>
    </source>
</evidence>